<evidence type="ECO:0000256" key="1">
    <source>
        <dbReference type="ARBA" id="ARBA00004752"/>
    </source>
</evidence>
<evidence type="ECO:0000256" key="7">
    <source>
        <dbReference type="ARBA" id="ARBA00060592"/>
    </source>
</evidence>
<comment type="pathway">
    <text evidence="7">Glycan biosynthesis.</text>
</comment>
<dbReference type="CDD" id="cd16913">
    <property type="entry name" value="YkuD_like"/>
    <property type="match status" value="1"/>
</dbReference>
<dbReference type="SUPFAM" id="SSF141523">
    <property type="entry name" value="L,D-transpeptidase catalytic domain-like"/>
    <property type="match status" value="1"/>
</dbReference>
<feature type="domain" description="L,D-TPase catalytic" evidence="10">
    <location>
        <begin position="261"/>
        <end position="382"/>
    </location>
</feature>
<protein>
    <submittedName>
        <fullName evidence="11">Lipoprotein-anchoring transpeptidase ErfK/SrfK</fullName>
    </submittedName>
</protein>
<evidence type="ECO:0000256" key="4">
    <source>
        <dbReference type="ARBA" id="ARBA00022984"/>
    </source>
</evidence>
<feature type="region of interest" description="Disordered" evidence="9">
    <location>
        <begin position="40"/>
        <end position="71"/>
    </location>
</feature>
<keyword evidence="5" id="KW-0012">Acyltransferase</keyword>
<keyword evidence="12" id="KW-1185">Reference proteome</keyword>
<evidence type="ECO:0000256" key="6">
    <source>
        <dbReference type="ARBA" id="ARBA00023316"/>
    </source>
</evidence>
<dbReference type="Gene3D" id="2.60.40.3710">
    <property type="match status" value="1"/>
</dbReference>
<comment type="pathway">
    <text evidence="1 8">Cell wall biogenesis; peptidoglycan biosynthesis.</text>
</comment>
<dbReference type="Gene3D" id="2.60.40.3780">
    <property type="match status" value="1"/>
</dbReference>
<keyword evidence="4 8" id="KW-0573">Peptidoglycan synthesis</keyword>
<feature type="compositionally biased region" description="Low complexity" evidence="9">
    <location>
        <begin position="46"/>
        <end position="56"/>
    </location>
</feature>
<dbReference type="InterPro" id="IPR038063">
    <property type="entry name" value="Transpep_catalytic_dom"/>
</dbReference>
<evidence type="ECO:0000256" key="9">
    <source>
        <dbReference type="SAM" id="MobiDB-lite"/>
    </source>
</evidence>
<dbReference type="CDD" id="cd13432">
    <property type="entry name" value="LDT_IgD_like_2"/>
    <property type="match status" value="1"/>
</dbReference>
<comment type="caution">
    <text evidence="11">The sequence shown here is derived from an EMBL/GenBank/DDBJ whole genome shotgun (WGS) entry which is preliminary data.</text>
</comment>
<dbReference type="Proteomes" id="UP000320876">
    <property type="component" value="Unassembled WGS sequence"/>
</dbReference>
<dbReference type="Pfam" id="PF03734">
    <property type="entry name" value="YkuD"/>
    <property type="match status" value="1"/>
</dbReference>
<dbReference type="InterPro" id="IPR041280">
    <property type="entry name" value="Big_10"/>
</dbReference>
<dbReference type="InterPro" id="IPR005490">
    <property type="entry name" value="LD_TPept_cat_dom"/>
</dbReference>
<evidence type="ECO:0000256" key="2">
    <source>
        <dbReference type="ARBA" id="ARBA00022679"/>
    </source>
</evidence>
<gene>
    <name evidence="11" type="ORF">FB471_3193</name>
</gene>
<evidence type="ECO:0000256" key="5">
    <source>
        <dbReference type="ARBA" id="ARBA00023315"/>
    </source>
</evidence>
<keyword evidence="2" id="KW-0808">Transferase</keyword>
<organism evidence="11 12">
    <name type="scientific">Amycolatopsis cihanbeyliensis</name>
    <dbReference type="NCBI Taxonomy" id="1128664"/>
    <lineage>
        <taxon>Bacteria</taxon>
        <taxon>Bacillati</taxon>
        <taxon>Actinomycetota</taxon>
        <taxon>Actinomycetes</taxon>
        <taxon>Pseudonocardiales</taxon>
        <taxon>Pseudonocardiaceae</taxon>
        <taxon>Amycolatopsis</taxon>
    </lineage>
</organism>
<evidence type="ECO:0000259" key="10">
    <source>
        <dbReference type="PROSITE" id="PS52029"/>
    </source>
</evidence>
<dbReference type="GO" id="GO:0071972">
    <property type="term" value="F:peptidoglycan L,D-transpeptidase activity"/>
    <property type="evidence" value="ECO:0007669"/>
    <property type="project" value="TreeGrafter"/>
</dbReference>
<evidence type="ECO:0000313" key="11">
    <source>
        <dbReference type="EMBL" id="TQJ03433.1"/>
    </source>
</evidence>
<reference evidence="11 12" key="1">
    <citation type="submission" date="2019-06" db="EMBL/GenBank/DDBJ databases">
        <title>Sequencing the genomes of 1000 actinobacteria strains.</title>
        <authorList>
            <person name="Klenk H.-P."/>
        </authorList>
    </citation>
    <scope>NUCLEOTIDE SEQUENCE [LARGE SCALE GENOMIC DNA]</scope>
    <source>
        <strain evidence="11 12">DSM 45679</strain>
    </source>
</reference>
<keyword evidence="6 8" id="KW-0961">Cell wall biogenesis/degradation</keyword>
<dbReference type="EMBL" id="VFML01000001">
    <property type="protein sequence ID" value="TQJ03433.1"/>
    <property type="molecule type" value="Genomic_DNA"/>
</dbReference>
<feature type="active site" description="Nucleophile" evidence="8">
    <location>
        <position position="358"/>
    </location>
</feature>
<dbReference type="Pfam" id="PF17964">
    <property type="entry name" value="Big_10"/>
    <property type="match status" value="1"/>
</dbReference>
<dbReference type="Gene3D" id="2.40.440.10">
    <property type="entry name" value="L,D-transpeptidase catalytic domain-like"/>
    <property type="match status" value="1"/>
</dbReference>
<dbReference type="PROSITE" id="PS52029">
    <property type="entry name" value="LD_TPASE"/>
    <property type="match status" value="1"/>
</dbReference>
<name>A0A542DK10_AMYCI</name>
<evidence type="ECO:0000256" key="3">
    <source>
        <dbReference type="ARBA" id="ARBA00022960"/>
    </source>
</evidence>
<sequence>MWADMGRRGIQLTRSDISGSRPGTLLVLVLATVLGLSACSGGSDGGTQTDTSTTESNPPAKVQAQPADGATDVAPADSIQVSVADGTIQTVALTNPEGEQVKGEASADKTTWATTEPLGYGKTYTWSGTAIGAGGEPAPIAGSFTTVTPRQLLRATLNVGDDKTYGIAMPISVTFRNSAGKPVPVTNKAAIEQALSVESTPSTEGSWAWLQNDTSVHWRPKEYWEPHTEVTVKAPVYGLELSEGVYGKQDLEASFEIGRSQIVRGNTQTHRMQVVRDGKQVADYPVSYGLDSDPGRVTHSGTHVVMSKHQTYFMNNPGYGYEDFEVKWAVRISNNGEFTHAAPWSVGDQGKRNVSHGCLNLAPANAKEYYDSALMGDPVEIEGSTQQLGPRDGDYHDWTYSWQEWTAKSALAG</sequence>
<dbReference type="GO" id="GO:0018104">
    <property type="term" value="P:peptidoglycan-protein cross-linking"/>
    <property type="evidence" value="ECO:0007669"/>
    <property type="project" value="TreeGrafter"/>
</dbReference>
<proteinExistence type="predicted"/>
<keyword evidence="11" id="KW-0449">Lipoprotein</keyword>
<feature type="active site" description="Proton donor/acceptor" evidence="8">
    <location>
        <position position="340"/>
    </location>
</feature>
<dbReference type="PANTHER" id="PTHR30582">
    <property type="entry name" value="L,D-TRANSPEPTIDASE"/>
    <property type="match status" value="1"/>
</dbReference>
<evidence type="ECO:0000313" key="12">
    <source>
        <dbReference type="Proteomes" id="UP000320876"/>
    </source>
</evidence>
<dbReference type="GO" id="GO:0005576">
    <property type="term" value="C:extracellular region"/>
    <property type="evidence" value="ECO:0007669"/>
    <property type="project" value="TreeGrafter"/>
</dbReference>
<dbReference type="FunFam" id="2.60.40.3780:FF:000001">
    <property type="entry name" value="L,D-transpeptidase 2"/>
    <property type="match status" value="1"/>
</dbReference>
<dbReference type="AlphaFoldDB" id="A0A542DK10"/>
<keyword evidence="3 8" id="KW-0133">Cell shape</keyword>
<dbReference type="UniPathway" id="UPA00219"/>
<dbReference type="PANTHER" id="PTHR30582:SF2">
    <property type="entry name" value="L,D-TRANSPEPTIDASE YCIB-RELATED"/>
    <property type="match status" value="1"/>
</dbReference>
<dbReference type="GO" id="GO:0008360">
    <property type="term" value="P:regulation of cell shape"/>
    <property type="evidence" value="ECO:0007669"/>
    <property type="project" value="UniProtKB-UniRule"/>
</dbReference>
<accession>A0A542DK10</accession>
<evidence type="ECO:0000256" key="8">
    <source>
        <dbReference type="PROSITE-ProRule" id="PRU01373"/>
    </source>
</evidence>
<dbReference type="GO" id="GO:0016746">
    <property type="term" value="F:acyltransferase activity"/>
    <property type="evidence" value="ECO:0007669"/>
    <property type="project" value="UniProtKB-KW"/>
</dbReference>
<dbReference type="GO" id="GO:0071555">
    <property type="term" value="P:cell wall organization"/>
    <property type="evidence" value="ECO:0007669"/>
    <property type="project" value="UniProtKB-UniRule"/>
</dbReference>
<dbReference type="InterPro" id="IPR050979">
    <property type="entry name" value="LD-transpeptidase"/>
</dbReference>